<comment type="caution">
    <text evidence="2">The sequence shown here is derived from an EMBL/GenBank/DDBJ whole genome shotgun (WGS) entry which is preliminary data.</text>
</comment>
<name>A0A9D5BY11_9LILI</name>
<dbReference type="PANTHER" id="PTHR33702">
    <property type="entry name" value="BNAA09G40010D PROTEIN"/>
    <property type="match status" value="1"/>
</dbReference>
<evidence type="ECO:0000313" key="2">
    <source>
        <dbReference type="EMBL" id="KAJ0962789.1"/>
    </source>
</evidence>
<evidence type="ECO:0000256" key="1">
    <source>
        <dbReference type="SAM" id="MobiDB-lite"/>
    </source>
</evidence>
<sequence>MNASSTQLFTGLQSYWGRRTYRRIGNSSFSSKKKKQPEVRLGGGSRRSWKVKPALRPVFRVRLRIPSPVKLLLKLRDAYVNVMLVLAGEKQKTPLMSAMKKGGNNDDRRASIPQALKIRIRINLNQLVRKVGDQL</sequence>
<evidence type="ECO:0000313" key="3">
    <source>
        <dbReference type="Proteomes" id="UP001085076"/>
    </source>
</evidence>
<dbReference type="Proteomes" id="UP001085076">
    <property type="component" value="Miscellaneous, Linkage group lg09"/>
</dbReference>
<reference evidence="2" key="2">
    <citation type="journal article" date="2022" name="Hortic Res">
        <title>The genome of Dioscorea zingiberensis sheds light on the biosynthesis, origin and evolution of the medicinally important diosgenin saponins.</title>
        <authorList>
            <person name="Li Y."/>
            <person name="Tan C."/>
            <person name="Li Z."/>
            <person name="Guo J."/>
            <person name="Li S."/>
            <person name="Chen X."/>
            <person name="Wang C."/>
            <person name="Dai X."/>
            <person name="Yang H."/>
            <person name="Song W."/>
            <person name="Hou L."/>
            <person name="Xu J."/>
            <person name="Tong Z."/>
            <person name="Xu A."/>
            <person name="Yuan X."/>
            <person name="Wang W."/>
            <person name="Yang Q."/>
            <person name="Chen L."/>
            <person name="Sun Z."/>
            <person name="Wang K."/>
            <person name="Pan B."/>
            <person name="Chen J."/>
            <person name="Bao Y."/>
            <person name="Liu F."/>
            <person name="Qi X."/>
            <person name="Gang D.R."/>
            <person name="Wen J."/>
            <person name="Li J."/>
        </authorList>
    </citation>
    <scope>NUCLEOTIDE SEQUENCE</scope>
    <source>
        <strain evidence="2">Dzin_1.0</strain>
    </source>
</reference>
<organism evidence="2 3">
    <name type="scientific">Dioscorea zingiberensis</name>
    <dbReference type="NCBI Taxonomy" id="325984"/>
    <lineage>
        <taxon>Eukaryota</taxon>
        <taxon>Viridiplantae</taxon>
        <taxon>Streptophyta</taxon>
        <taxon>Embryophyta</taxon>
        <taxon>Tracheophyta</taxon>
        <taxon>Spermatophyta</taxon>
        <taxon>Magnoliopsida</taxon>
        <taxon>Liliopsida</taxon>
        <taxon>Dioscoreales</taxon>
        <taxon>Dioscoreaceae</taxon>
        <taxon>Dioscorea</taxon>
    </lineage>
</organism>
<dbReference type="PANTHER" id="PTHR33702:SF30">
    <property type="entry name" value="OS05G0576600 PROTEIN"/>
    <property type="match status" value="1"/>
</dbReference>
<dbReference type="EMBL" id="JAGGNH010000009">
    <property type="protein sequence ID" value="KAJ0962789.1"/>
    <property type="molecule type" value="Genomic_DNA"/>
</dbReference>
<dbReference type="OrthoDB" id="764584at2759"/>
<protein>
    <submittedName>
        <fullName evidence="2">Uncharacterized protein</fullName>
    </submittedName>
</protein>
<dbReference type="AlphaFoldDB" id="A0A9D5BY11"/>
<reference evidence="2" key="1">
    <citation type="submission" date="2021-03" db="EMBL/GenBank/DDBJ databases">
        <authorList>
            <person name="Li Z."/>
            <person name="Yang C."/>
        </authorList>
    </citation>
    <scope>NUCLEOTIDE SEQUENCE</scope>
    <source>
        <strain evidence="2">Dzin_1.0</strain>
        <tissue evidence="2">Leaf</tissue>
    </source>
</reference>
<keyword evidence="3" id="KW-1185">Reference proteome</keyword>
<feature type="region of interest" description="Disordered" evidence="1">
    <location>
        <begin position="26"/>
        <end position="45"/>
    </location>
</feature>
<accession>A0A9D5BY11</accession>
<proteinExistence type="predicted"/>
<gene>
    <name evidence="2" type="ORF">J5N97_027911</name>
</gene>